<sequence length="162" mass="17541">MDGFDFDFNANHFPDAPPLNLNTVTPYFNPANSASPTNRSENIDEDTILSLMISNGIMDYPSDMFYPDLTEQPVAASTQATLSPTFSTSLAPSPAPECALHPPPFTESAKSVDNPIQNIAPFSSMITLRNLLIAIPPLLDHIIVLPPLFQTLGSPLSTLPEE</sequence>
<accession>A0A284QLI1</accession>
<evidence type="ECO:0000313" key="2">
    <source>
        <dbReference type="Proteomes" id="UP000219338"/>
    </source>
</evidence>
<reference evidence="2" key="1">
    <citation type="journal article" date="2017" name="Nat. Ecol. Evol.">
        <title>Genome expansion and lineage-specific genetic innovations in the forest pathogenic fungi Armillaria.</title>
        <authorList>
            <person name="Sipos G."/>
            <person name="Prasanna A.N."/>
            <person name="Walter M.C."/>
            <person name="O'Connor E."/>
            <person name="Balint B."/>
            <person name="Krizsan K."/>
            <person name="Kiss B."/>
            <person name="Hess J."/>
            <person name="Varga T."/>
            <person name="Slot J."/>
            <person name="Riley R."/>
            <person name="Boka B."/>
            <person name="Rigling D."/>
            <person name="Barry K."/>
            <person name="Lee J."/>
            <person name="Mihaltcheva S."/>
            <person name="LaButti K."/>
            <person name="Lipzen A."/>
            <person name="Waldron R."/>
            <person name="Moloney N.M."/>
            <person name="Sperisen C."/>
            <person name="Kredics L."/>
            <person name="Vagvoelgyi C."/>
            <person name="Patrignani A."/>
            <person name="Fitzpatrick D."/>
            <person name="Nagy I."/>
            <person name="Doyle S."/>
            <person name="Anderson J.B."/>
            <person name="Grigoriev I.V."/>
            <person name="Gueldener U."/>
            <person name="Muensterkoetter M."/>
            <person name="Nagy L.G."/>
        </authorList>
    </citation>
    <scope>NUCLEOTIDE SEQUENCE [LARGE SCALE GENOMIC DNA]</scope>
    <source>
        <strain evidence="2">C18/9</strain>
    </source>
</reference>
<name>A0A284QLI1_ARMOS</name>
<evidence type="ECO:0000313" key="1">
    <source>
        <dbReference type="EMBL" id="SJK97308.1"/>
    </source>
</evidence>
<dbReference type="EMBL" id="FUEG01000001">
    <property type="protein sequence ID" value="SJK97308.1"/>
    <property type="molecule type" value="Genomic_DNA"/>
</dbReference>
<keyword evidence="2" id="KW-1185">Reference proteome</keyword>
<proteinExistence type="predicted"/>
<dbReference type="Proteomes" id="UP000219338">
    <property type="component" value="Unassembled WGS sequence"/>
</dbReference>
<protein>
    <submittedName>
        <fullName evidence="1">Uncharacterized protein</fullName>
    </submittedName>
</protein>
<organism evidence="1 2">
    <name type="scientific">Armillaria ostoyae</name>
    <name type="common">Armillaria root rot fungus</name>
    <dbReference type="NCBI Taxonomy" id="47428"/>
    <lineage>
        <taxon>Eukaryota</taxon>
        <taxon>Fungi</taxon>
        <taxon>Dikarya</taxon>
        <taxon>Basidiomycota</taxon>
        <taxon>Agaricomycotina</taxon>
        <taxon>Agaricomycetes</taxon>
        <taxon>Agaricomycetidae</taxon>
        <taxon>Agaricales</taxon>
        <taxon>Marasmiineae</taxon>
        <taxon>Physalacriaceae</taxon>
        <taxon>Armillaria</taxon>
    </lineage>
</organism>
<dbReference type="AlphaFoldDB" id="A0A284QLI1"/>
<gene>
    <name evidence="1" type="ORF">ARMOST_00560</name>
</gene>